<dbReference type="PANTHER" id="PTHR38702">
    <property type="entry name" value="CALPONIN-HOMOLOGY (CH) DOMAIN-CONTAINING PROTEIN"/>
    <property type="match status" value="1"/>
</dbReference>
<dbReference type="EMBL" id="KI545873">
    <property type="protein sequence ID" value="EST06336.1"/>
    <property type="molecule type" value="Genomic_DNA"/>
</dbReference>
<reference evidence="3" key="1">
    <citation type="journal article" date="2013" name="Genome Announc.">
        <title>Draft genome sequence of Pseudozyma brasiliensis sp. nov. strain GHG001, a high producer of endo-1,4-xylanase isolated from an insect pest of sugarcane.</title>
        <authorList>
            <person name="Oliveira J.V.D.C."/>
            <person name="dos Santos R.A.C."/>
            <person name="Borges T.A."/>
            <person name="Riano-Pachon D.M."/>
            <person name="Goldman G.H."/>
        </authorList>
    </citation>
    <scope>NUCLEOTIDE SEQUENCE [LARGE SCALE GENOMIC DNA]</scope>
    <source>
        <strain evidence="3">GHG001</strain>
    </source>
</reference>
<dbReference type="OrthoDB" id="2534759at2759"/>
<feature type="compositionally biased region" description="Acidic residues" evidence="1">
    <location>
        <begin position="1"/>
        <end position="10"/>
    </location>
</feature>
<dbReference type="Proteomes" id="UP000019377">
    <property type="component" value="Unassembled WGS sequence"/>
</dbReference>
<proteinExistence type="predicted"/>
<evidence type="ECO:0000313" key="2">
    <source>
        <dbReference type="EMBL" id="EST06336.1"/>
    </source>
</evidence>
<sequence>MHDLEAEETALLEKETLRAKEAQEAEATKFQTRASRNSPSEGASISKGGTPQTGAEEGEHRASRPGWTFRKTENLRVWAAALKLRYAIQTTATRAAVRPVAAAPTYGNLGLGKLNLHGRRVASESHISSDISKSSSRTIDFDPVRVARHDAGWQEMLTKLIHAWIDAVAAEQSPM</sequence>
<dbReference type="eggNOG" id="ENOG502S2SA">
    <property type="taxonomic scope" value="Eukaryota"/>
</dbReference>
<name>V5E7P9_KALBG</name>
<feature type="region of interest" description="Disordered" evidence="1">
    <location>
        <begin position="1"/>
        <end position="67"/>
    </location>
</feature>
<gene>
    <name evidence="2" type="ORF">PSEUBRA_SCAF3g03853</name>
</gene>
<protein>
    <submittedName>
        <fullName evidence="2">Uncharacterized protein</fullName>
    </submittedName>
</protein>
<evidence type="ECO:0000256" key="1">
    <source>
        <dbReference type="SAM" id="MobiDB-lite"/>
    </source>
</evidence>
<dbReference type="AlphaFoldDB" id="V5E7P9"/>
<accession>V5E7P9</accession>
<dbReference type="PANTHER" id="PTHR38702:SF1">
    <property type="entry name" value="CALPONIN-HOMOLOGY (CH) DOMAIN-CONTAINING PROTEIN"/>
    <property type="match status" value="1"/>
</dbReference>
<organism evidence="2 3">
    <name type="scientific">Kalmanozyma brasiliensis (strain GHG001)</name>
    <name type="common">Yeast</name>
    <name type="synonym">Pseudozyma brasiliensis</name>
    <dbReference type="NCBI Taxonomy" id="1365824"/>
    <lineage>
        <taxon>Eukaryota</taxon>
        <taxon>Fungi</taxon>
        <taxon>Dikarya</taxon>
        <taxon>Basidiomycota</taxon>
        <taxon>Ustilaginomycotina</taxon>
        <taxon>Ustilaginomycetes</taxon>
        <taxon>Ustilaginales</taxon>
        <taxon>Ustilaginaceae</taxon>
        <taxon>Kalmanozyma</taxon>
    </lineage>
</organism>
<keyword evidence="3" id="KW-1185">Reference proteome</keyword>
<feature type="compositionally biased region" description="Polar residues" evidence="1">
    <location>
        <begin position="29"/>
        <end position="53"/>
    </location>
</feature>
<dbReference type="STRING" id="1365824.V5E7P9"/>
<feature type="compositionally biased region" description="Basic and acidic residues" evidence="1">
    <location>
        <begin position="11"/>
        <end position="27"/>
    </location>
</feature>
<dbReference type="HOGENOM" id="CLU_1533219_0_0_1"/>
<dbReference type="GeneID" id="27420468"/>
<evidence type="ECO:0000313" key="3">
    <source>
        <dbReference type="Proteomes" id="UP000019377"/>
    </source>
</evidence>